<organism evidence="2">
    <name type="scientific">Bactrocera latifrons</name>
    <name type="common">Malaysian fruit fly</name>
    <name type="synonym">Chaetodacus latifrons</name>
    <dbReference type="NCBI Taxonomy" id="174628"/>
    <lineage>
        <taxon>Eukaryota</taxon>
        <taxon>Metazoa</taxon>
        <taxon>Ecdysozoa</taxon>
        <taxon>Arthropoda</taxon>
        <taxon>Hexapoda</taxon>
        <taxon>Insecta</taxon>
        <taxon>Pterygota</taxon>
        <taxon>Neoptera</taxon>
        <taxon>Endopterygota</taxon>
        <taxon>Diptera</taxon>
        <taxon>Brachycera</taxon>
        <taxon>Muscomorpha</taxon>
        <taxon>Tephritoidea</taxon>
        <taxon>Tephritidae</taxon>
        <taxon>Bactrocera</taxon>
        <taxon>Bactrocera</taxon>
    </lineage>
</organism>
<dbReference type="InterPro" id="IPR036397">
    <property type="entry name" value="RNaseH_sf"/>
</dbReference>
<evidence type="ECO:0000313" key="2">
    <source>
        <dbReference type="EMBL" id="JAI44491.1"/>
    </source>
</evidence>
<feature type="domain" description="Tc1-like transposase DDE" evidence="1">
    <location>
        <begin position="19"/>
        <end position="135"/>
    </location>
</feature>
<reference evidence="2" key="1">
    <citation type="submission" date="2015-06" db="EMBL/GenBank/DDBJ databases">
        <authorList>
            <person name="Hoefler B.C."/>
            <person name="Straight P.D."/>
        </authorList>
    </citation>
    <scope>NUCLEOTIDE SEQUENCE</scope>
</reference>
<proteinExistence type="predicted"/>
<dbReference type="PANTHER" id="PTHR23022:SF134">
    <property type="entry name" value="TRANSPOSABLE ELEMENT TC1 TRANSPOSASE"/>
    <property type="match status" value="1"/>
</dbReference>
<accession>A0A0K8W065</accession>
<dbReference type="InterPro" id="IPR038717">
    <property type="entry name" value="Tc1-like_DDE_dom"/>
</dbReference>
<protein>
    <submittedName>
        <fullName evidence="2">Transposable element Tc1 transposase</fullName>
    </submittedName>
</protein>
<dbReference type="GO" id="GO:0003676">
    <property type="term" value="F:nucleic acid binding"/>
    <property type="evidence" value="ECO:0007669"/>
    <property type="project" value="InterPro"/>
</dbReference>
<dbReference type="InterPro" id="IPR052338">
    <property type="entry name" value="Transposase_5"/>
</dbReference>
<dbReference type="PANTHER" id="PTHR23022">
    <property type="entry name" value="TRANSPOSABLE ELEMENT-RELATED"/>
    <property type="match status" value="1"/>
</dbReference>
<evidence type="ECO:0000259" key="1">
    <source>
        <dbReference type="Pfam" id="PF13358"/>
    </source>
</evidence>
<dbReference type="AlphaFoldDB" id="A0A0K8W065"/>
<gene>
    <name evidence="2" type="primary">tc1a_38</name>
    <name evidence="2" type="ORF">c1_g1_i2</name>
</gene>
<name>A0A0K8W065_BACLA</name>
<dbReference type="Gene3D" id="3.30.420.10">
    <property type="entry name" value="Ribonuclease H-like superfamily/Ribonuclease H"/>
    <property type="match status" value="1"/>
</dbReference>
<dbReference type="Pfam" id="PF13358">
    <property type="entry name" value="DDE_3"/>
    <property type="match status" value="1"/>
</dbReference>
<dbReference type="EMBL" id="GDHF01007823">
    <property type="protein sequence ID" value="JAI44491.1"/>
    <property type="molecule type" value="Transcribed_RNA"/>
</dbReference>
<sequence length="176" mass="20478">MTRVRRPTGKRLDRRYLQGTVKHGGGNVMVWGCFSAEGVGPIFKIEGNMDRFQYKNILQTQMLPHAITKMPPDWQFQRDNDPKHTSKVVKDWLLEEQVCVMRWPAQSPDINPIENLWEIVNRQINREQVHGNKNKLFDALKQAWDGIKDTHINNLISSIPKRCAAIIKNNGYPIKY</sequence>